<protein>
    <submittedName>
        <fullName evidence="1">Uncharacterized protein</fullName>
    </submittedName>
</protein>
<keyword evidence="2" id="KW-1185">Reference proteome</keyword>
<reference evidence="1 2" key="1">
    <citation type="journal article" date="2014" name="Int. J. Syst. Evol. Microbiol.">
        <title>Sneathiella chungangensis sp. nov., isolated from a marine sand, and emended description of the genus Sneathiella.</title>
        <authorList>
            <person name="Siamphan C."/>
            <person name="Kim H."/>
            <person name="Lee J.S."/>
            <person name="Kim W."/>
        </authorList>
    </citation>
    <scope>NUCLEOTIDE SEQUENCE [LARGE SCALE GENOMIC DNA]</scope>
    <source>
        <strain evidence="1 2">KCTC 32476</strain>
    </source>
</reference>
<evidence type="ECO:0000313" key="1">
    <source>
        <dbReference type="EMBL" id="MZR21320.1"/>
    </source>
</evidence>
<dbReference type="OrthoDB" id="9782903at2"/>
<comment type="caution">
    <text evidence="1">The sequence shown here is derived from an EMBL/GenBank/DDBJ whole genome shotgun (WGS) entry which is preliminary data.</text>
</comment>
<sequence length="67" mass="7465">MLRRNRKIHAKALRTPETRHLPLSPPPQRAFPATAGACDFYDRGEFAEIAALYGPMEHFQSGGKVDA</sequence>
<dbReference type="RefSeq" id="WP_161337720.1">
    <property type="nucleotide sequence ID" value="NZ_JBHSDG010000002.1"/>
</dbReference>
<organism evidence="1 2">
    <name type="scientific">Sneathiella chungangensis</name>
    <dbReference type="NCBI Taxonomy" id="1418234"/>
    <lineage>
        <taxon>Bacteria</taxon>
        <taxon>Pseudomonadati</taxon>
        <taxon>Pseudomonadota</taxon>
        <taxon>Alphaproteobacteria</taxon>
        <taxon>Sneathiellales</taxon>
        <taxon>Sneathiellaceae</taxon>
        <taxon>Sneathiella</taxon>
    </lineage>
</organism>
<dbReference type="Proteomes" id="UP000445696">
    <property type="component" value="Unassembled WGS sequence"/>
</dbReference>
<accession>A0A845MD78</accession>
<evidence type="ECO:0000313" key="2">
    <source>
        <dbReference type="Proteomes" id="UP000445696"/>
    </source>
</evidence>
<proteinExistence type="predicted"/>
<gene>
    <name evidence="1" type="ORF">GQF03_03150</name>
</gene>
<dbReference type="AlphaFoldDB" id="A0A845MD78"/>
<name>A0A845MD78_9PROT</name>
<dbReference type="EMBL" id="WTVA01000001">
    <property type="protein sequence ID" value="MZR21320.1"/>
    <property type="molecule type" value="Genomic_DNA"/>
</dbReference>